<dbReference type="InterPro" id="IPR050142">
    <property type="entry name" value="MADS-box/MEF2_TF"/>
</dbReference>
<dbReference type="PRINTS" id="PR00404">
    <property type="entry name" value="MADSDOMAIN"/>
</dbReference>
<dbReference type="AlphaFoldDB" id="A0AA88RLE7"/>
<evidence type="ECO:0000256" key="1">
    <source>
        <dbReference type="ARBA" id="ARBA00004123"/>
    </source>
</evidence>
<evidence type="ECO:0000256" key="3">
    <source>
        <dbReference type="ARBA" id="ARBA00023125"/>
    </source>
</evidence>
<keyword evidence="2" id="KW-0805">Transcription regulation</keyword>
<reference evidence="9" key="1">
    <citation type="submission" date="2022-12" db="EMBL/GenBank/DDBJ databases">
        <title>Draft genome assemblies for two species of Escallonia (Escalloniales).</title>
        <authorList>
            <person name="Chanderbali A."/>
            <person name="Dervinis C."/>
            <person name="Anghel I."/>
            <person name="Soltis D."/>
            <person name="Soltis P."/>
            <person name="Zapata F."/>
        </authorList>
    </citation>
    <scope>NUCLEOTIDE SEQUENCE</scope>
    <source>
        <strain evidence="9">UCBG92.1500</strain>
        <tissue evidence="9">Leaf</tissue>
    </source>
</reference>
<accession>A0AA88RLE7</accession>
<dbReference type="PROSITE" id="PS50066">
    <property type="entry name" value="MADS_BOX_2"/>
    <property type="match status" value="1"/>
</dbReference>
<evidence type="ECO:0000313" key="10">
    <source>
        <dbReference type="Proteomes" id="UP001187471"/>
    </source>
</evidence>
<protein>
    <recommendedName>
        <fullName evidence="11">MADS-domain transcription factor</fullName>
    </recommendedName>
</protein>
<evidence type="ECO:0000259" key="7">
    <source>
        <dbReference type="PROSITE" id="PS50066"/>
    </source>
</evidence>
<dbReference type="GO" id="GO:0046983">
    <property type="term" value="F:protein dimerization activity"/>
    <property type="evidence" value="ECO:0007669"/>
    <property type="project" value="InterPro"/>
</dbReference>
<dbReference type="SMART" id="SM00432">
    <property type="entry name" value="MADS"/>
    <property type="match status" value="1"/>
</dbReference>
<comment type="subcellular location">
    <subcellularLocation>
        <location evidence="1">Nucleus</location>
    </subcellularLocation>
</comment>
<dbReference type="InterPro" id="IPR002487">
    <property type="entry name" value="TF_Kbox"/>
</dbReference>
<dbReference type="Pfam" id="PF00319">
    <property type="entry name" value="SRF-TF"/>
    <property type="match status" value="1"/>
</dbReference>
<organism evidence="9 10">
    <name type="scientific">Escallonia rubra</name>
    <dbReference type="NCBI Taxonomy" id="112253"/>
    <lineage>
        <taxon>Eukaryota</taxon>
        <taxon>Viridiplantae</taxon>
        <taxon>Streptophyta</taxon>
        <taxon>Embryophyta</taxon>
        <taxon>Tracheophyta</taxon>
        <taxon>Spermatophyta</taxon>
        <taxon>Magnoliopsida</taxon>
        <taxon>eudicotyledons</taxon>
        <taxon>Gunneridae</taxon>
        <taxon>Pentapetalae</taxon>
        <taxon>asterids</taxon>
        <taxon>campanulids</taxon>
        <taxon>Escalloniales</taxon>
        <taxon>Escalloniaceae</taxon>
        <taxon>Escallonia</taxon>
    </lineage>
</organism>
<dbReference type="GO" id="GO:0003700">
    <property type="term" value="F:DNA-binding transcription factor activity"/>
    <property type="evidence" value="ECO:0007669"/>
    <property type="project" value="InterPro"/>
</dbReference>
<dbReference type="PROSITE" id="PS00350">
    <property type="entry name" value="MADS_BOX_1"/>
    <property type="match status" value="1"/>
</dbReference>
<feature type="domain" description="K-box" evidence="8">
    <location>
        <begin position="169"/>
        <end position="270"/>
    </location>
</feature>
<evidence type="ECO:0000256" key="2">
    <source>
        <dbReference type="ARBA" id="ARBA00023015"/>
    </source>
</evidence>
<evidence type="ECO:0000313" key="9">
    <source>
        <dbReference type="EMBL" id="KAK2992059.1"/>
    </source>
</evidence>
<sequence length="301" mass="35197">LHKMMGRYHGSSGKRLWDAKHENLSNEVERIKKENDNMQIELRIKCWRKRISKLTQKAAMAGEASETQNDYYQGVRNYNQPQVEIMGRGKIEIKRIENSTNRQVTYSKRKNGIIKKAKEITVLCDCSISIIIFASSGKMNEFCSAKNGLIGLLDDYHRLSGKRLWDEKHQNLQNEIERIKKENESMQIDLRHLKGEEITSLKYEELQVIEDGLELGLAKIRGQKASRFFISMKIQILIKMEVYNRQIRKGQDAEEMTQQLSYISQQQDQMAAMGINARDYQRQGPFSFRVQPIQPNLHERM</sequence>
<evidence type="ECO:0000256" key="5">
    <source>
        <dbReference type="ARBA" id="ARBA00023242"/>
    </source>
</evidence>
<keyword evidence="10" id="KW-1185">Reference proteome</keyword>
<dbReference type="Proteomes" id="UP001187471">
    <property type="component" value="Unassembled WGS sequence"/>
</dbReference>
<feature type="non-terminal residue" evidence="9">
    <location>
        <position position="1"/>
    </location>
</feature>
<evidence type="ECO:0008006" key="11">
    <source>
        <dbReference type="Google" id="ProtNLM"/>
    </source>
</evidence>
<name>A0AA88RLE7_9ASTE</name>
<dbReference type="Pfam" id="PF01486">
    <property type="entry name" value="K-box"/>
    <property type="match status" value="1"/>
</dbReference>
<keyword evidence="3" id="KW-0238">DNA-binding</keyword>
<dbReference type="GO" id="GO:0003677">
    <property type="term" value="F:DNA binding"/>
    <property type="evidence" value="ECO:0007669"/>
    <property type="project" value="UniProtKB-KW"/>
</dbReference>
<dbReference type="Gene3D" id="3.40.1810.10">
    <property type="entry name" value="Transcription factor, MADS-box"/>
    <property type="match status" value="1"/>
</dbReference>
<evidence type="ECO:0000256" key="4">
    <source>
        <dbReference type="ARBA" id="ARBA00023163"/>
    </source>
</evidence>
<keyword evidence="5" id="KW-0539">Nucleus</keyword>
<feature type="coiled-coil region" evidence="6">
    <location>
        <begin position="14"/>
        <end position="57"/>
    </location>
</feature>
<dbReference type="PROSITE" id="PS51297">
    <property type="entry name" value="K_BOX"/>
    <property type="match status" value="1"/>
</dbReference>
<keyword evidence="6" id="KW-0175">Coiled coil</keyword>
<dbReference type="GO" id="GO:0005634">
    <property type="term" value="C:nucleus"/>
    <property type="evidence" value="ECO:0007669"/>
    <property type="project" value="UniProtKB-SubCell"/>
</dbReference>
<dbReference type="SUPFAM" id="SSF55455">
    <property type="entry name" value="SRF-like"/>
    <property type="match status" value="1"/>
</dbReference>
<dbReference type="InterPro" id="IPR002100">
    <property type="entry name" value="TF_MADSbox"/>
</dbReference>
<comment type="caution">
    <text evidence="9">The sequence shown here is derived from an EMBL/GenBank/DDBJ whole genome shotgun (WGS) entry which is preliminary data.</text>
</comment>
<gene>
    <name evidence="9" type="ORF">RJ640_016989</name>
</gene>
<evidence type="ECO:0000256" key="6">
    <source>
        <dbReference type="SAM" id="Coils"/>
    </source>
</evidence>
<dbReference type="InterPro" id="IPR036879">
    <property type="entry name" value="TF_MADSbox_sf"/>
</dbReference>
<keyword evidence="4" id="KW-0804">Transcription</keyword>
<feature type="coiled-coil region" evidence="6">
    <location>
        <begin position="162"/>
        <end position="196"/>
    </location>
</feature>
<evidence type="ECO:0000259" key="8">
    <source>
        <dbReference type="PROSITE" id="PS51297"/>
    </source>
</evidence>
<dbReference type="EMBL" id="JAVXUO010000440">
    <property type="protein sequence ID" value="KAK2992059.1"/>
    <property type="molecule type" value="Genomic_DNA"/>
</dbReference>
<feature type="domain" description="MADS-box" evidence="7">
    <location>
        <begin position="86"/>
        <end position="146"/>
    </location>
</feature>
<dbReference type="PANTHER" id="PTHR48019">
    <property type="entry name" value="SERUM RESPONSE FACTOR HOMOLOG"/>
    <property type="match status" value="1"/>
</dbReference>
<proteinExistence type="predicted"/>